<dbReference type="InterPro" id="IPR046357">
    <property type="entry name" value="PPIase_dom_sf"/>
</dbReference>
<reference evidence="11 12" key="1">
    <citation type="submission" date="2023-08" db="EMBL/GenBank/DDBJ databases">
        <title>Implementing the SeqCode for naming new Mesorhizobium species isolated from Vachellia karroo root nodules.</title>
        <authorList>
            <person name="Van Lill M."/>
        </authorList>
    </citation>
    <scope>NUCLEOTIDE SEQUENCE [LARGE SCALE GENOMIC DNA]</scope>
    <source>
        <strain evidence="11 12">MSK 1335</strain>
    </source>
</reference>
<dbReference type="EC" id="5.2.1.8" evidence="3"/>
<dbReference type="RefSeq" id="WP_320236228.1">
    <property type="nucleotide sequence ID" value="NZ_JAVIJF010000025.1"/>
</dbReference>
<keyword evidence="12" id="KW-1185">Reference proteome</keyword>
<feature type="domain" description="PpiC" evidence="10">
    <location>
        <begin position="142"/>
        <end position="243"/>
    </location>
</feature>
<dbReference type="SUPFAM" id="SSF54534">
    <property type="entry name" value="FKBP-like"/>
    <property type="match status" value="1"/>
</dbReference>
<evidence type="ECO:0000256" key="9">
    <source>
        <dbReference type="SAM" id="MobiDB-lite"/>
    </source>
</evidence>
<evidence type="ECO:0000256" key="1">
    <source>
        <dbReference type="ARBA" id="ARBA00000971"/>
    </source>
</evidence>
<comment type="caution">
    <text evidence="11">The sequence shown here is derived from an EMBL/GenBank/DDBJ whole genome shotgun (WGS) entry which is preliminary data.</text>
</comment>
<dbReference type="Gene3D" id="3.10.50.40">
    <property type="match status" value="1"/>
</dbReference>
<evidence type="ECO:0000256" key="3">
    <source>
        <dbReference type="ARBA" id="ARBA00013194"/>
    </source>
</evidence>
<dbReference type="Pfam" id="PF00639">
    <property type="entry name" value="Rotamase"/>
    <property type="match status" value="1"/>
</dbReference>
<sequence length="299" mass="32767">MAALVIDHSADRKSSEHPHEHRPATPDTTPSRERVAMPPVTVNGVAISRKAIAAEVQNFPARNPGEGWRAATRALVIRELLLQEARRIGIVAEQRIDRDGRRETVEDALARGLIEREVRVPEADEEMLRRFYENNLRRFVTPSLYEADHILIVARRDDNEAFAAAREKALSLRSRLATAPGRFAALAQDCSDCPSGALGGSLGQIGPGDTTPEFEAALVDLAPGDISQPVETRYGVHLIRLTRRIDGRELPFEAVRERIASYLADHVNRQATAQYVALLVGRADIGGIAIDGASSPLVQ</sequence>
<dbReference type="InterPro" id="IPR050245">
    <property type="entry name" value="PrsA_foldase"/>
</dbReference>
<evidence type="ECO:0000256" key="7">
    <source>
        <dbReference type="ARBA" id="ARBA00031484"/>
    </source>
</evidence>
<evidence type="ECO:0000256" key="8">
    <source>
        <dbReference type="PROSITE-ProRule" id="PRU00278"/>
    </source>
</evidence>
<accession>A0ABU4ZTG7</accession>
<dbReference type="InterPro" id="IPR000297">
    <property type="entry name" value="PPIase_PpiC"/>
</dbReference>
<proteinExistence type="inferred from homology"/>
<evidence type="ECO:0000313" key="11">
    <source>
        <dbReference type="EMBL" id="MDX8528295.1"/>
    </source>
</evidence>
<comment type="similarity">
    <text evidence="2">Belongs to the PpiC/parvulin rotamase family.</text>
</comment>
<keyword evidence="8 11" id="KW-0413">Isomerase</keyword>
<dbReference type="SUPFAM" id="SSF109998">
    <property type="entry name" value="Triger factor/SurA peptide-binding domain-like"/>
    <property type="match status" value="1"/>
</dbReference>
<evidence type="ECO:0000256" key="4">
    <source>
        <dbReference type="ARBA" id="ARBA00018370"/>
    </source>
</evidence>
<feature type="region of interest" description="Disordered" evidence="9">
    <location>
        <begin position="1"/>
        <end position="34"/>
    </location>
</feature>
<evidence type="ECO:0000313" key="12">
    <source>
        <dbReference type="Proteomes" id="UP001276840"/>
    </source>
</evidence>
<name>A0ABU4ZTG7_9HYPH</name>
<dbReference type="Proteomes" id="UP001276840">
    <property type="component" value="Unassembled WGS sequence"/>
</dbReference>
<feature type="compositionally biased region" description="Basic and acidic residues" evidence="9">
    <location>
        <begin position="8"/>
        <end position="34"/>
    </location>
</feature>
<evidence type="ECO:0000256" key="5">
    <source>
        <dbReference type="ARBA" id="ARBA00023110"/>
    </source>
</evidence>
<dbReference type="PROSITE" id="PS50198">
    <property type="entry name" value="PPIC_PPIASE_2"/>
    <property type="match status" value="1"/>
</dbReference>
<keyword evidence="5 8" id="KW-0697">Rotamase</keyword>
<gene>
    <name evidence="11" type="ORF">RFM68_27845</name>
</gene>
<dbReference type="GO" id="GO:0016853">
    <property type="term" value="F:isomerase activity"/>
    <property type="evidence" value="ECO:0007669"/>
    <property type="project" value="UniProtKB-KW"/>
</dbReference>
<dbReference type="InterPro" id="IPR027304">
    <property type="entry name" value="Trigger_fact/SurA_dom_sf"/>
</dbReference>
<organism evidence="11 12">
    <name type="scientific">Mesorhizobium montanum</name>
    <dbReference type="NCBI Taxonomy" id="3072323"/>
    <lineage>
        <taxon>Bacteria</taxon>
        <taxon>Pseudomonadati</taxon>
        <taxon>Pseudomonadota</taxon>
        <taxon>Alphaproteobacteria</taxon>
        <taxon>Hyphomicrobiales</taxon>
        <taxon>Phyllobacteriaceae</taxon>
        <taxon>Mesorhizobium</taxon>
    </lineage>
</organism>
<dbReference type="PANTHER" id="PTHR47245:SF2">
    <property type="entry name" value="PEPTIDYL-PROLYL CIS-TRANS ISOMERASE HP_0175-RELATED"/>
    <property type="match status" value="1"/>
</dbReference>
<evidence type="ECO:0000259" key="10">
    <source>
        <dbReference type="PROSITE" id="PS50198"/>
    </source>
</evidence>
<dbReference type="PANTHER" id="PTHR47245">
    <property type="entry name" value="PEPTIDYLPROLYL ISOMERASE"/>
    <property type="match status" value="1"/>
</dbReference>
<dbReference type="PROSITE" id="PS01096">
    <property type="entry name" value="PPIC_PPIASE_1"/>
    <property type="match status" value="1"/>
</dbReference>
<dbReference type="InterPro" id="IPR023058">
    <property type="entry name" value="PPIase_PpiC_CS"/>
</dbReference>
<evidence type="ECO:0000256" key="6">
    <source>
        <dbReference type="ARBA" id="ARBA00030642"/>
    </source>
</evidence>
<protein>
    <recommendedName>
        <fullName evidence="4">Parvulin-like PPIase</fullName>
        <ecNumber evidence="3">5.2.1.8</ecNumber>
    </recommendedName>
    <alternativeName>
        <fullName evidence="6">Peptidyl-prolyl cis-trans isomerase plp</fullName>
    </alternativeName>
    <alternativeName>
        <fullName evidence="7">Rotamase plp</fullName>
    </alternativeName>
</protein>
<dbReference type="EMBL" id="JAVIJF010000025">
    <property type="protein sequence ID" value="MDX8528295.1"/>
    <property type="molecule type" value="Genomic_DNA"/>
</dbReference>
<comment type="catalytic activity">
    <reaction evidence="1">
        <text>[protein]-peptidylproline (omega=180) = [protein]-peptidylproline (omega=0)</text>
        <dbReference type="Rhea" id="RHEA:16237"/>
        <dbReference type="Rhea" id="RHEA-COMP:10747"/>
        <dbReference type="Rhea" id="RHEA-COMP:10748"/>
        <dbReference type="ChEBI" id="CHEBI:83833"/>
        <dbReference type="ChEBI" id="CHEBI:83834"/>
        <dbReference type="EC" id="5.2.1.8"/>
    </reaction>
</comment>
<evidence type="ECO:0000256" key="2">
    <source>
        <dbReference type="ARBA" id="ARBA00007656"/>
    </source>
</evidence>